<reference evidence="2" key="1">
    <citation type="submission" date="2024-07" db="EMBL/GenBank/DDBJ databases">
        <authorList>
            <person name="Bringhurst R.M."/>
            <person name="Homer T.E."/>
        </authorList>
    </citation>
    <scope>NUCLEOTIDE SEQUENCE</scope>
</reference>
<evidence type="ECO:0000256" key="1">
    <source>
        <dbReference type="SAM" id="Phobius"/>
    </source>
</evidence>
<name>A0AB39CEH9_9VIRU</name>
<accession>A0AB39CEH9</accession>
<keyword evidence="1" id="KW-0812">Transmembrane</keyword>
<dbReference type="PROSITE" id="PS51257">
    <property type="entry name" value="PROKAR_LIPOPROTEIN"/>
    <property type="match status" value="1"/>
</dbReference>
<dbReference type="EMBL" id="PQ015379">
    <property type="protein sequence ID" value="XDJ15260.1"/>
    <property type="molecule type" value="Genomic_DNA"/>
</dbReference>
<feature type="transmembrane region" description="Helical" evidence="1">
    <location>
        <begin position="44"/>
        <end position="65"/>
    </location>
</feature>
<evidence type="ECO:0000313" key="2">
    <source>
        <dbReference type="EMBL" id="XDJ15260.1"/>
    </source>
</evidence>
<proteinExistence type="predicted"/>
<keyword evidence="1" id="KW-0472">Membrane</keyword>
<organism evidence="2">
    <name type="scientific">Pseudomonas phage HRDY3</name>
    <dbReference type="NCBI Taxonomy" id="3236930"/>
    <lineage>
        <taxon>Viruses</taxon>
    </lineage>
</organism>
<protein>
    <submittedName>
        <fullName evidence="2">Uncharacterized protein</fullName>
    </submittedName>
</protein>
<feature type="transmembrane region" description="Helical" evidence="1">
    <location>
        <begin position="6"/>
        <end position="32"/>
    </location>
</feature>
<keyword evidence="1" id="KW-1133">Transmembrane helix</keyword>
<sequence length="84" mass="9330">MNRVGLWLIVVLMPSLMLALLGCAVMIVKLALQQFTWMNEHAMNWHALGFSVLGLFGVFISISLLRDGILLSKTAFNDIRALKG</sequence>